<protein>
    <recommendedName>
        <fullName evidence="1">N-acetyltransferase domain-containing protein</fullName>
    </recommendedName>
</protein>
<dbReference type="SUPFAM" id="SSF55729">
    <property type="entry name" value="Acyl-CoA N-acyltransferases (Nat)"/>
    <property type="match status" value="1"/>
</dbReference>
<dbReference type="CDD" id="cd04301">
    <property type="entry name" value="NAT_SF"/>
    <property type="match status" value="1"/>
</dbReference>
<dbReference type="InterPro" id="IPR000182">
    <property type="entry name" value="GNAT_dom"/>
</dbReference>
<evidence type="ECO:0000313" key="3">
    <source>
        <dbReference type="Proteomes" id="UP001141327"/>
    </source>
</evidence>
<dbReference type="InterPro" id="IPR016181">
    <property type="entry name" value="Acyl_CoA_acyltransferase"/>
</dbReference>
<accession>A0ABQ8URD7</accession>
<keyword evidence="3" id="KW-1185">Reference proteome</keyword>
<feature type="domain" description="N-acetyltransferase" evidence="1">
    <location>
        <begin position="31"/>
        <end position="101"/>
    </location>
</feature>
<proteinExistence type="predicted"/>
<evidence type="ECO:0000259" key="1">
    <source>
        <dbReference type="Pfam" id="PF00583"/>
    </source>
</evidence>
<dbReference type="EMBL" id="JAPMOS010000007">
    <property type="protein sequence ID" value="KAJ4461408.1"/>
    <property type="molecule type" value="Genomic_DNA"/>
</dbReference>
<dbReference type="Gene3D" id="3.40.630.30">
    <property type="match status" value="1"/>
</dbReference>
<sequence length="367" mass="39721">MSIVPYNDALHRQSLMALCSLIWNGGDYIPRFIDYWKDTPRCHPFVLESEDDQHTVICFGCITMHTPGYAWLNGLRTHPKYGKHYYGQKMMTYMLQYAREVLHAQWYAYDTHCQRLPVLKISQRLGIGVGPLRLGTFPGNVFGDAFYQNHPGVTSILQYICGHLPDPARALALAARWRLVRADPATSGPGEDGLTTTMAALTGRVLPPINASFGLTGPEAGALMPVEWRVVPAGCPEVAQLVAAGRVWLLEEPEGLLGVAVLAPSTEGTGWVCALHTRRAEAVDSFVALAAALLGPAPCPLPPTLPPEPHFAYLQPTYPTMQACPGEPPASGPVPGPAGVPPCTYPTWALDATDVYFVLMQGPPGAS</sequence>
<evidence type="ECO:0000313" key="2">
    <source>
        <dbReference type="EMBL" id="KAJ4461408.1"/>
    </source>
</evidence>
<comment type="caution">
    <text evidence="2">The sequence shown here is derived from an EMBL/GenBank/DDBJ whole genome shotgun (WGS) entry which is preliminary data.</text>
</comment>
<dbReference type="Pfam" id="PF00583">
    <property type="entry name" value="Acetyltransf_1"/>
    <property type="match status" value="1"/>
</dbReference>
<reference evidence="2" key="1">
    <citation type="journal article" date="2022" name="bioRxiv">
        <title>Genomics of Preaxostyla Flagellates Illuminates Evolutionary Transitions and the Path Towards Mitochondrial Loss.</title>
        <authorList>
            <person name="Novak L.V.F."/>
            <person name="Treitli S.C."/>
            <person name="Pyrih J."/>
            <person name="Halakuc P."/>
            <person name="Pipaliya S.V."/>
            <person name="Vacek V."/>
            <person name="Brzon O."/>
            <person name="Soukal P."/>
            <person name="Eme L."/>
            <person name="Dacks J.B."/>
            <person name="Karnkowska A."/>
            <person name="Elias M."/>
            <person name="Hampl V."/>
        </authorList>
    </citation>
    <scope>NUCLEOTIDE SEQUENCE</scope>
    <source>
        <strain evidence="2">RCP-MX</strain>
    </source>
</reference>
<gene>
    <name evidence="2" type="ORF">PAPYR_1974</name>
</gene>
<organism evidence="2 3">
    <name type="scientific">Paratrimastix pyriformis</name>
    <dbReference type="NCBI Taxonomy" id="342808"/>
    <lineage>
        <taxon>Eukaryota</taxon>
        <taxon>Metamonada</taxon>
        <taxon>Preaxostyla</taxon>
        <taxon>Paratrimastigidae</taxon>
        <taxon>Paratrimastix</taxon>
    </lineage>
</organism>
<name>A0ABQ8URD7_9EUKA</name>
<dbReference type="Proteomes" id="UP001141327">
    <property type="component" value="Unassembled WGS sequence"/>
</dbReference>